<feature type="domain" description="OmpA-like" evidence="3">
    <location>
        <begin position="76"/>
        <end position="186"/>
    </location>
</feature>
<dbReference type="CDD" id="cd07185">
    <property type="entry name" value="OmpA_C-like"/>
    <property type="match status" value="1"/>
</dbReference>
<evidence type="ECO:0000313" key="5">
    <source>
        <dbReference type="Proteomes" id="UP000193409"/>
    </source>
</evidence>
<dbReference type="AlphaFoldDB" id="A0A1Y5THR4"/>
<keyword evidence="1" id="KW-0472">Membrane</keyword>
<evidence type="ECO:0000313" key="4">
    <source>
        <dbReference type="EMBL" id="SLN64580.1"/>
    </source>
</evidence>
<dbReference type="Proteomes" id="UP000193409">
    <property type="component" value="Unassembled WGS sequence"/>
</dbReference>
<feature type="signal peptide" evidence="2">
    <location>
        <begin position="1"/>
        <end position="26"/>
    </location>
</feature>
<dbReference type="SUPFAM" id="SSF103088">
    <property type="entry name" value="OmpA-like"/>
    <property type="match status" value="1"/>
</dbReference>
<dbReference type="PANTHER" id="PTHR30329">
    <property type="entry name" value="STATOR ELEMENT OF FLAGELLAR MOTOR COMPLEX"/>
    <property type="match status" value="1"/>
</dbReference>
<accession>A0A1Y5THR4</accession>
<dbReference type="GO" id="GO:0016020">
    <property type="term" value="C:membrane"/>
    <property type="evidence" value="ECO:0007669"/>
    <property type="project" value="UniProtKB-UniRule"/>
</dbReference>
<feature type="chain" id="PRO_5012644661" evidence="2">
    <location>
        <begin position="27"/>
        <end position="186"/>
    </location>
</feature>
<protein>
    <submittedName>
        <fullName evidence="4">Outer membrane porin F</fullName>
    </submittedName>
</protein>
<keyword evidence="2" id="KW-0732">Signal</keyword>
<dbReference type="InterPro" id="IPR050330">
    <property type="entry name" value="Bact_OuterMem_StrucFunc"/>
</dbReference>
<reference evidence="4 5" key="1">
    <citation type="submission" date="2017-03" db="EMBL/GenBank/DDBJ databases">
        <authorList>
            <person name="Afonso C.L."/>
            <person name="Miller P.J."/>
            <person name="Scott M.A."/>
            <person name="Spackman E."/>
            <person name="Goraichik I."/>
            <person name="Dimitrov K.M."/>
            <person name="Suarez D.L."/>
            <person name="Swayne D.E."/>
        </authorList>
    </citation>
    <scope>NUCLEOTIDE SEQUENCE [LARGE SCALE GENOMIC DNA]</scope>
    <source>
        <strain evidence="4 5">CECT 7680</strain>
    </source>
</reference>
<proteinExistence type="predicted"/>
<dbReference type="Gene3D" id="3.30.1330.60">
    <property type="entry name" value="OmpA-like domain"/>
    <property type="match status" value="1"/>
</dbReference>
<dbReference type="PROSITE" id="PS51123">
    <property type="entry name" value="OMPA_2"/>
    <property type="match status" value="1"/>
</dbReference>
<keyword evidence="5" id="KW-1185">Reference proteome</keyword>
<sequence length="186" mass="20382">MFQHLTRLAGALVAVAALGIGAQDVAAQEARTITGKKKVPTIWVDPDGCEHWVMDDGWEGYMSPHVRRDGTPVCRQVNTCAVMNTDTLFATDRSAISSAGRQSLANFFRNAGATSYIIVGHTDSRAIDEYNMRLSERRAKSVAAVAQSTGVRIADVRWYGERQPKASNSTAAGRKENRRVEVLCIR</sequence>
<dbReference type="RefSeq" id="WP_370738576.1">
    <property type="nucleotide sequence ID" value="NZ_FWFQ01000036.1"/>
</dbReference>
<gene>
    <name evidence="4" type="primary">oprF_3</name>
    <name evidence="4" type="ORF">PSA7680_03402</name>
</gene>
<dbReference type="Pfam" id="PF00691">
    <property type="entry name" value="OmpA"/>
    <property type="match status" value="1"/>
</dbReference>
<evidence type="ECO:0000256" key="2">
    <source>
        <dbReference type="SAM" id="SignalP"/>
    </source>
</evidence>
<dbReference type="EMBL" id="FWFQ01000036">
    <property type="protein sequence ID" value="SLN64580.1"/>
    <property type="molecule type" value="Genomic_DNA"/>
</dbReference>
<evidence type="ECO:0000256" key="1">
    <source>
        <dbReference type="PROSITE-ProRule" id="PRU00473"/>
    </source>
</evidence>
<dbReference type="PANTHER" id="PTHR30329:SF21">
    <property type="entry name" value="LIPOPROTEIN YIAD-RELATED"/>
    <property type="match status" value="1"/>
</dbReference>
<evidence type="ECO:0000259" key="3">
    <source>
        <dbReference type="PROSITE" id="PS51123"/>
    </source>
</evidence>
<dbReference type="InterPro" id="IPR006665">
    <property type="entry name" value="OmpA-like"/>
</dbReference>
<name>A0A1Y5THR4_9RHOB</name>
<organism evidence="4 5">
    <name type="scientific">Pseudoruegeria aquimaris</name>
    <dbReference type="NCBI Taxonomy" id="393663"/>
    <lineage>
        <taxon>Bacteria</taxon>
        <taxon>Pseudomonadati</taxon>
        <taxon>Pseudomonadota</taxon>
        <taxon>Alphaproteobacteria</taxon>
        <taxon>Rhodobacterales</taxon>
        <taxon>Roseobacteraceae</taxon>
        <taxon>Pseudoruegeria</taxon>
    </lineage>
</organism>
<dbReference type="InterPro" id="IPR036737">
    <property type="entry name" value="OmpA-like_sf"/>
</dbReference>